<gene>
    <name evidence="3" type="ORF">R3P38DRAFT_2814007</name>
</gene>
<dbReference type="Proteomes" id="UP001362999">
    <property type="component" value="Unassembled WGS sequence"/>
</dbReference>
<comment type="caution">
    <text evidence="3">The sequence shown here is derived from an EMBL/GenBank/DDBJ whole genome shotgun (WGS) entry which is preliminary data.</text>
</comment>
<sequence length="227" mass="24332">MSGVEKSASLAVLMGISIFVIPINSVKSDSVICVLRSGVDNILGADVVVRDVVCKCPESGGFEEKGEEIGDRDCEAAINLNYSLRSAGLGPLHTKPFPEIANEANPGVRFISSSEGGGVDGTKQADDVGELAFNVGDWGSAAAVVNEYKVPFPTAGMHYVASLHMNLHPNTERRHQLNYDDAQCSPEMPVHASEPLPNRRQARETVASQPNNCSLELGPRLQRPEHV</sequence>
<evidence type="ECO:0000313" key="4">
    <source>
        <dbReference type="Proteomes" id="UP001362999"/>
    </source>
</evidence>
<dbReference type="EMBL" id="JAWWNJ010000216">
    <property type="protein sequence ID" value="KAK6971269.1"/>
    <property type="molecule type" value="Genomic_DNA"/>
</dbReference>
<dbReference type="AlphaFoldDB" id="A0AAV9Z490"/>
<feature type="signal peptide" evidence="2">
    <location>
        <begin position="1"/>
        <end position="28"/>
    </location>
</feature>
<evidence type="ECO:0000313" key="3">
    <source>
        <dbReference type="EMBL" id="KAK6971269.1"/>
    </source>
</evidence>
<evidence type="ECO:0000256" key="2">
    <source>
        <dbReference type="SAM" id="SignalP"/>
    </source>
</evidence>
<accession>A0AAV9Z490</accession>
<proteinExistence type="predicted"/>
<reference evidence="3 4" key="1">
    <citation type="journal article" date="2024" name="J Genomics">
        <title>Draft genome sequencing and assembly of Favolaschia claudopus CIRM-BRFM 2984 isolated from oak limbs.</title>
        <authorList>
            <person name="Navarro D."/>
            <person name="Drula E."/>
            <person name="Chaduli D."/>
            <person name="Cazenave R."/>
            <person name="Ahrendt S."/>
            <person name="Wang J."/>
            <person name="Lipzen A."/>
            <person name="Daum C."/>
            <person name="Barry K."/>
            <person name="Grigoriev I.V."/>
            <person name="Favel A."/>
            <person name="Rosso M.N."/>
            <person name="Martin F."/>
        </authorList>
    </citation>
    <scope>NUCLEOTIDE SEQUENCE [LARGE SCALE GENOMIC DNA]</scope>
    <source>
        <strain evidence="3 4">CIRM-BRFM 2984</strain>
    </source>
</reference>
<evidence type="ECO:0000256" key="1">
    <source>
        <dbReference type="SAM" id="MobiDB-lite"/>
    </source>
</evidence>
<organism evidence="3 4">
    <name type="scientific">Favolaschia claudopus</name>
    <dbReference type="NCBI Taxonomy" id="2862362"/>
    <lineage>
        <taxon>Eukaryota</taxon>
        <taxon>Fungi</taxon>
        <taxon>Dikarya</taxon>
        <taxon>Basidiomycota</taxon>
        <taxon>Agaricomycotina</taxon>
        <taxon>Agaricomycetes</taxon>
        <taxon>Agaricomycetidae</taxon>
        <taxon>Agaricales</taxon>
        <taxon>Marasmiineae</taxon>
        <taxon>Mycenaceae</taxon>
        <taxon>Favolaschia</taxon>
    </lineage>
</organism>
<feature type="chain" id="PRO_5043743297" evidence="2">
    <location>
        <begin position="29"/>
        <end position="227"/>
    </location>
</feature>
<protein>
    <submittedName>
        <fullName evidence="3">Uncharacterized protein</fullName>
    </submittedName>
</protein>
<keyword evidence="2" id="KW-0732">Signal</keyword>
<name>A0AAV9Z490_9AGAR</name>
<keyword evidence="4" id="KW-1185">Reference proteome</keyword>
<feature type="region of interest" description="Disordered" evidence="1">
    <location>
        <begin position="185"/>
        <end position="227"/>
    </location>
</feature>